<comment type="caution">
    <text evidence="7">The sequence shown here is derived from an EMBL/GenBank/DDBJ whole genome shotgun (WGS) entry which is preliminary data.</text>
</comment>
<dbReference type="EC" id="4.2.1.130" evidence="1"/>
<dbReference type="InterPro" id="IPR002818">
    <property type="entry name" value="DJ-1/PfpI"/>
</dbReference>
<protein>
    <recommendedName>
        <fullName evidence="1">D-lactate dehydratase</fullName>
        <ecNumber evidence="1">4.2.1.130</ecNumber>
    </recommendedName>
</protein>
<evidence type="ECO:0000256" key="5">
    <source>
        <dbReference type="ARBA" id="ARBA00048082"/>
    </source>
</evidence>
<evidence type="ECO:0000313" key="8">
    <source>
        <dbReference type="Proteomes" id="UP001305779"/>
    </source>
</evidence>
<dbReference type="EMBL" id="JAXOVC010000010">
    <property type="protein sequence ID" value="KAK4496473.1"/>
    <property type="molecule type" value="Genomic_DNA"/>
</dbReference>
<dbReference type="CDD" id="cd03141">
    <property type="entry name" value="GATase1_Hsp31_like"/>
    <property type="match status" value="1"/>
</dbReference>
<gene>
    <name evidence="7" type="ORF">PRZ48_012453</name>
</gene>
<evidence type="ECO:0000256" key="1">
    <source>
        <dbReference type="ARBA" id="ARBA00013134"/>
    </source>
</evidence>
<dbReference type="Pfam" id="PF01965">
    <property type="entry name" value="DJ-1_PfpI"/>
    <property type="match status" value="1"/>
</dbReference>
<dbReference type="InterPro" id="IPR050325">
    <property type="entry name" value="Prot/Nucl_acid_deglycase"/>
</dbReference>
<dbReference type="InterPro" id="IPR029062">
    <property type="entry name" value="Class_I_gatase-like"/>
</dbReference>
<dbReference type="PANTHER" id="PTHR48094">
    <property type="entry name" value="PROTEIN/NUCLEIC ACID DEGLYCASE DJ-1-RELATED"/>
    <property type="match status" value="1"/>
</dbReference>
<dbReference type="SUPFAM" id="SSF52317">
    <property type="entry name" value="Class I glutamine amidotransferase-like"/>
    <property type="match status" value="1"/>
</dbReference>
<evidence type="ECO:0000256" key="4">
    <source>
        <dbReference type="ARBA" id="ARBA00038493"/>
    </source>
</evidence>
<dbReference type="Proteomes" id="UP001305779">
    <property type="component" value="Unassembled WGS sequence"/>
</dbReference>
<comment type="similarity">
    <text evidence="4">Belongs to the peptidase C56 family. HSP31-like subfamily.</text>
</comment>
<accession>A0ABR0E4X0</accession>
<evidence type="ECO:0000313" key="7">
    <source>
        <dbReference type="EMBL" id="KAK4496473.1"/>
    </source>
</evidence>
<name>A0ABR0E4X0_ZASCE</name>
<organism evidence="7 8">
    <name type="scientific">Zasmidium cellare</name>
    <name type="common">Wine cellar mold</name>
    <name type="synonym">Racodium cellare</name>
    <dbReference type="NCBI Taxonomy" id="395010"/>
    <lineage>
        <taxon>Eukaryota</taxon>
        <taxon>Fungi</taxon>
        <taxon>Dikarya</taxon>
        <taxon>Ascomycota</taxon>
        <taxon>Pezizomycotina</taxon>
        <taxon>Dothideomycetes</taxon>
        <taxon>Dothideomycetidae</taxon>
        <taxon>Mycosphaerellales</taxon>
        <taxon>Mycosphaerellaceae</taxon>
        <taxon>Zasmidium</taxon>
    </lineage>
</organism>
<keyword evidence="2" id="KW-0346">Stress response</keyword>
<keyword evidence="8" id="KW-1185">Reference proteome</keyword>
<keyword evidence="3" id="KW-0456">Lyase</keyword>
<proteinExistence type="inferred from homology"/>
<comment type="catalytic activity">
    <reaction evidence="5">
        <text>methylglyoxal + H2O = (R)-lactate + H(+)</text>
        <dbReference type="Rhea" id="RHEA:27754"/>
        <dbReference type="ChEBI" id="CHEBI:15377"/>
        <dbReference type="ChEBI" id="CHEBI:15378"/>
        <dbReference type="ChEBI" id="CHEBI:16004"/>
        <dbReference type="ChEBI" id="CHEBI:17158"/>
        <dbReference type="EC" id="4.2.1.130"/>
    </reaction>
</comment>
<evidence type="ECO:0000259" key="6">
    <source>
        <dbReference type="Pfam" id="PF01965"/>
    </source>
</evidence>
<evidence type="ECO:0000256" key="2">
    <source>
        <dbReference type="ARBA" id="ARBA00023016"/>
    </source>
</evidence>
<reference evidence="7 8" key="1">
    <citation type="journal article" date="2023" name="G3 (Bethesda)">
        <title>A chromosome-level genome assembly of Zasmidium syzygii isolated from banana leaves.</title>
        <authorList>
            <person name="van Westerhoven A.C."/>
            <person name="Mehrabi R."/>
            <person name="Talebi R."/>
            <person name="Steentjes M.B.F."/>
            <person name="Corcolon B."/>
            <person name="Chong P.A."/>
            <person name="Kema G.H.J."/>
            <person name="Seidl M.F."/>
        </authorList>
    </citation>
    <scope>NUCLEOTIDE SEQUENCE [LARGE SCALE GENOMIC DNA]</scope>
    <source>
        <strain evidence="7 8">P124</strain>
    </source>
</reference>
<sequence>MAPKILFVLTSHSALGNSGQKTGWFLPELSHPVAELEGKAEIVVASPLGGEAPLDPKSAELFKDDPASIRLLNDLSHLYKNTSKLEEWLGKEDEFAGIFYVGGHGPMFDLATDETSISLIKSFYHANKLISAVCHGPAAFVNVKLNDGTYLVEGKQLTAFSDDEEVDFGTAPYMPFKLESALKEHGAKFTAAKELYGEKVVIDGKFITGENPASAGAVGRAIAEAL</sequence>
<feature type="domain" description="DJ-1/PfpI" evidence="6">
    <location>
        <begin position="91"/>
        <end position="224"/>
    </location>
</feature>
<dbReference type="PANTHER" id="PTHR48094:SF11">
    <property type="entry name" value="GLUTATHIONE-INDEPENDENT GLYOXALASE HSP31-RELATED"/>
    <property type="match status" value="1"/>
</dbReference>
<evidence type="ECO:0000256" key="3">
    <source>
        <dbReference type="ARBA" id="ARBA00023239"/>
    </source>
</evidence>
<dbReference type="Gene3D" id="3.40.50.880">
    <property type="match status" value="1"/>
</dbReference>